<evidence type="ECO:0000256" key="1">
    <source>
        <dbReference type="SAM" id="MobiDB-lite"/>
    </source>
</evidence>
<feature type="region of interest" description="Disordered" evidence="1">
    <location>
        <begin position="128"/>
        <end position="160"/>
    </location>
</feature>
<keyword evidence="3" id="KW-1185">Reference proteome</keyword>
<dbReference type="EMBL" id="JAPEVG010000050">
    <property type="protein sequence ID" value="KAJ8489335.1"/>
    <property type="molecule type" value="Genomic_DNA"/>
</dbReference>
<evidence type="ECO:0000313" key="2">
    <source>
        <dbReference type="EMBL" id="KAJ8489335.1"/>
    </source>
</evidence>
<accession>A0AAD7TZP3</accession>
<feature type="compositionally biased region" description="Basic and acidic residues" evidence="1">
    <location>
        <begin position="72"/>
        <end position="83"/>
    </location>
</feature>
<organism evidence="2 3">
    <name type="scientific">Trametes cubensis</name>
    <dbReference type="NCBI Taxonomy" id="1111947"/>
    <lineage>
        <taxon>Eukaryota</taxon>
        <taxon>Fungi</taxon>
        <taxon>Dikarya</taxon>
        <taxon>Basidiomycota</taxon>
        <taxon>Agaricomycotina</taxon>
        <taxon>Agaricomycetes</taxon>
        <taxon>Polyporales</taxon>
        <taxon>Polyporaceae</taxon>
        <taxon>Trametes</taxon>
    </lineage>
</organism>
<gene>
    <name evidence="2" type="ORF">ONZ51_g2969</name>
</gene>
<feature type="region of interest" description="Disordered" evidence="1">
    <location>
        <begin position="19"/>
        <end position="92"/>
    </location>
</feature>
<reference evidence="2" key="1">
    <citation type="submission" date="2022-11" db="EMBL/GenBank/DDBJ databases">
        <title>Genome Sequence of Cubamyces cubensis.</title>
        <authorList>
            <person name="Buettner E."/>
        </authorList>
    </citation>
    <scope>NUCLEOTIDE SEQUENCE</scope>
    <source>
        <strain evidence="2">MPL-01</strain>
    </source>
</reference>
<protein>
    <submittedName>
        <fullName evidence="2">Uncharacterized protein</fullName>
    </submittedName>
</protein>
<dbReference type="Proteomes" id="UP001215151">
    <property type="component" value="Unassembled WGS sequence"/>
</dbReference>
<sequence>MHPAPSMRGPQPSWAILTAAQQQQQQHYSPEPYDNRQAEQYDDGQEQWGAAPPSQPHVSYAHPSQQSQRKRILGEGKEKEKEPLFLPGSQLSQLPPAAEAAIIESGLGIESMTAEEFEAMLEGDAEEVEFGTAPQRAPQERDEGDAGGGQEDWQMEEDVDEIDYRYGQRQEDSFELVDDVEMEPTQNDGGTKVFRPLFED</sequence>
<dbReference type="AlphaFoldDB" id="A0AAD7TZP3"/>
<feature type="region of interest" description="Disordered" evidence="1">
    <location>
        <begin position="179"/>
        <end position="200"/>
    </location>
</feature>
<proteinExistence type="predicted"/>
<comment type="caution">
    <text evidence="2">The sequence shown here is derived from an EMBL/GenBank/DDBJ whole genome shotgun (WGS) entry which is preliminary data.</text>
</comment>
<evidence type="ECO:0000313" key="3">
    <source>
        <dbReference type="Proteomes" id="UP001215151"/>
    </source>
</evidence>
<name>A0AAD7TZP3_9APHY</name>